<evidence type="ECO:0000256" key="5">
    <source>
        <dbReference type="ARBA" id="ARBA00022727"/>
    </source>
</evidence>
<evidence type="ECO:0000259" key="13">
    <source>
        <dbReference type="Pfam" id="PF02223"/>
    </source>
</evidence>
<evidence type="ECO:0000256" key="7">
    <source>
        <dbReference type="ARBA" id="ARBA00022777"/>
    </source>
</evidence>
<dbReference type="OrthoDB" id="9774907at2"/>
<dbReference type="Pfam" id="PF02223">
    <property type="entry name" value="Thymidylate_kin"/>
    <property type="match status" value="2"/>
</dbReference>
<dbReference type="Gene3D" id="3.40.50.300">
    <property type="entry name" value="P-loop containing nucleotide triphosphate hydrolases"/>
    <property type="match status" value="1"/>
</dbReference>
<protein>
    <recommendedName>
        <fullName evidence="3 12">Thymidylate kinase</fullName>
        <ecNumber evidence="2 12">2.7.4.9</ecNumber>
    </recommendedName>
    <alternativeName>
        <fullName evidence="9 12">dTMP kinase</fullName>
    </alternativeName>
</protein>
<dbReference type="InterPro" id="IPR027417">
    <property type="entry name" value="P-loop_NTPase"/>
</dbReference>
<dbReference type="InterPro" id="IPR039430">
    <property type="entry name" value="Thymidylate_kin-like_dom"/>
</dbReference>
<evidence type="ECO:0000256" key="10">
    <source>
        <dbReference type="ARBA" id="ARBA00048743"/>
    </source>
</evidence>
<proteinExistence type="inferred from homology"/>
<evidence type="ECO:0000256" key="3">
    <source>
        <dbReference type="ARBA" id="ARBA00017144"/>
    </source>
</evidence>
<organism evidence="14 15">
    <name type="scientific">Lampropedia aestuarii</name>
    <dbReference type="NCBI Taxonomy" id="2562762"/>
    <lineage>
        <taxon>Bacteria</taxon>
        <taxon>Pseudomonadati</taxon>
        <taxon>Pseudomonadota</taxon>
        <taxon>Betaproteobacteria</taxon>
        <taxon>Burkholderiales</taxon>
        <taxon>Comamonadaceae</taxon>
        <taxon>Lampropedia</taxon>
    </lineage>
</organism>
<dbReference type="GO" id="GO:0005829">
    <property type="term" value="C:cytosol"/>
    <property type="evidence" value="ECO:0007669"/>
    <property type="project" value="TreeGrafter"/>
</dbReference>
<dbReference type="AlphaFoldDB" id="A0A4S5BV99"/>
<dbReference type="NCBIfam" id="TIGR00041">
    <property type="entry name" value="DTMP_kinase"/>
    <property type="match status" value="1"/>
</dbReference>
<dbReference type="GO" id="GO:0004798">
    <property type="term" value="F:dTMP kinase activity"/>
    <property type="evidence" value="ECO:0007669"/>
    <property type="project" value="UniProtKB-UniRule"/>
</dbReference>
<evidence type="ECO:0000313" key="15">
    <source>
        <dbReference type="Proteomes" id="UP000306236"/>
    </source>
</evidence>
<feature type="domain" description="Thymidylate kinase-like" evidence="13">
    <location>
        <begin position="146"/>
        <end position="219"/>
    </location>
</feature>
<evidence type="ECO:0000256" key="6">
    <source>
        <dbReference type="ARBA" id="ARBA00022741"/>
    </source>
</evidence>
<accession>A0A4S5BV99</accession>
<dbReference type="GO" id="GO:0006233">
    <property type="term" value="P:dTDP biosynthetic process"/>
    <property type="evidence" value="ECO:0007669"/>
    <property type="project" value="InterPro"/>
</dbReference>
<dbReference type="HAMAP" id="MF_00165">
    <property type="entry name" value="Thymidylate_kinase"/>
    <property type="match status" value="1"/>
</dbReference>
<dbReference type="CDD" id="cd01672">
    <property type="entry name" value="TMPK"/>
    <property type="match status" value="1"/>
</dbReference>
<evidence type="ECO:0000256" key="8">
    <source>
        <dbReference type="ARBA" id="ARBA00022840"/>
    </source>
</evidence>
<dbReference type="Proteomes" id="UP000306236">
    <property type="component" value="Unassembled WGS sequence"/>
</dbReference>
<comment type="caution">
    <text evidence="14">The sequence shown here is derived from an EMBL/GenBank/DDBJ whole genome shotgun (WGS) entry which is preliminary data.</text>
</comment>
<sequence>MAQSKDAHAVRRGWFISVEGIDGAGKSSHITAMAEALEQQGHAVVLTREPGGTALGEKLRALLLHDEMDALSETLLAFAARRQHLREVIVPALARGASVVCDRFTDATFAYQGAGRGVELSCLQQLEQWVQGDWEVPAGPLATAPSTALLEPDWTLWFDVPAEVAAARLHNAREPDRFEAQARTFFERVAAGYAKRAQAQPQRWIRIDSNLEREAVRAQVLAALQARGVLTKES</sequence>
<dbReference type="GO" id="GO:0006235">
    <property type="term" value="P:dTTP biosynthetic process"/>
    <property type="evidence" value="ECO:0007669"/>
    <property type="project" value="UniProtKB-UniRule"/>
</dbReference>
<dbReference type="InterPro" id="IPR018094">
    <property type="entry name" value="Thymidylate_kinase"/>
</dbReference>
<dbReference type="EMBL" id="SSWX01000001">
    <property type="protein sequence ID" value="THJ36439.1"/>
    <property type="molecule type" value="Genomic_DNA"/>
</dbReference>
<evidence type="ECO:0000256" key="4">
    <source>
        <dbReference type="ARBA" id="ARBA00022679"/>
    </source>
</evidence>
<dbReference type="SUPFAM" id="SSF52540">
    <property type="entry name" value="P-loop containing nucleoside triphosphate hydrolases"/>
    <property type="match status" value="1"/>
</dbReference>
<keyword evidence="8 12" id="KW-0067">ATP-binding</keyword>
<dbReference type="EC" id="2.7.4.9" evidence="2 12"/>
<evidence type="ECO:0000256" key="1">
    <source>
        <dbReference type="ARBA" id="ARBA00009776"/>
    </source>
</evidence>
<comment type="catalytic activity">
    <reaction evidence="10 12">
        <text>dTMP + ATP = dTDP + ADP</text>
        <dbReference type="Rhea" id="RHEA:13517"/>
        <dbReference type="ChEBI" id="CHEBI:30616"/>
        <dbReference type="ChEBI" id="CHEBI:58369"/>
        <dbReference type="ChEBI" id="CHEBI:63528"/>
        <dbReference type="ChEBI" id="CHEBI:456216"/>
        <dbReference type="EC" id="2.7.4.9"/>
    </reaction>
</comment>
<keyword evidence="5 12" id="KW-0545">Nucleotide biosynthesis</keyword>
<keyword evidence="4 12" id="KW-0808">Transferase</keyword>
<evidence type="ECO:0000256" key="2">
    <source>
        <dbReference type="ARBA" id="ARBA00012980"/>
    </source>
</evidence>
<name>A0A4S5BV99_9BURK</name>
<dbReference type="GO" id="GO:0005524">
    <property type="term" value="F:ATP binding"/>
    <property type="evidence" value="ECO:0007669"/>
    <property type="project" value="UniProtKB-UniRule"/>
</dbReference>
<reference evidence="14 15" key="1">
    <citation type="submission" date="2019-04" db="EMBL/GenBank/DDBJ databases">
        <title>Lampropedia sp YIM MLB12 draf genome.</title>
        <authorList>
            <person name="Wang Y.-X."/>
        </authorList>
    </citation>
    <scope>NUCLEOTIDE SEQUENCE [LARGE SCALE GENOMIC DNA]</scope>
    <source>
        <strain evidence="14 15">YIM MLB12</strain>
    </source>
</reference>
<evidence type="ECO:0000313" key="14">
    <source>
        <dbReference type="EMBL" id="THJ36439.1"/>
    </source>
</evidence>
<keyword evidence="7 12" id="KW-0418">Kinase</keyword>
<gene>
    <name evidence="12" type="primary">tmk</name>
    <name evidence="14" type="ORF">E8K88_00590</name>
</gene>
<feature type="domain" description="Thymidylate kinase-like" evidence="13">
    <location>
        <begin position="18"/>
        <end position="129"/>
    </location>
</feature>
<comment type="similarity">
    <text evidence="1 12">Belongs to the thymidylate kinase family.</text>
</comment>
<evidence type="ECO:0000256" key="9">
    <source>
        <dbReference type="ARBA" id="ARBA00029962"/>
    </source>
</evidence>
<comment type="function">
    <text evidence="11 12">Phosphorylation of dTMP to form dTDP in both de novo and salvage pathways of dTTP synthesis.</text>
</comment>
<evidence type="ECO:0000256" key="11">
    <source>
        <dbReference type="ARBA" id="ARBA00057735"/>
    </source>
</evidence>
<dbReference type="GO" id="GO:0006227">
    <property type="term" value="P:dUDP biosynthetic process"/>
    <property type="evidence" value="ECO:0007669"/>
    <property type="project" value="TreeGrafter"/>
</dbReference>
<keyword evidence="15" id="KW-1185">Reference proteome</keyword>
<dbReference type="PANTHER" id="PTHR10344">
    <property type="entry name" value="THYMIDYLATE KINASE"/>
    <property type="match status" value="1"/>
</dbReference>
<dbReference type="PANTHER" id="PTHR10344:SF4">
    <property type="entry name" value="UMP-CMP KINASE 2, MITOCHONDRIAL"/>
    <property type="match status" value="1"/>
</dbReference>
<feature type="binding site" evidence="12">
    <location>
        <begin position="20"/>
        <end position="27"/>
    </location>
    <ligand>
        <name>ATP</name>
        <dbReference type="ChEBI" id="CHEBI:30616"/>
    </ligand>
</feature>
<evidence type="ECO:0000256" key="12">
    <source>
        <dbReference type="HAMAP-Rule" id="MF_00165"/>
    </source>
</evidence>
<keyword evidence="6 12" id="KW-0547">Nucleotide-binding</keyword>
<dbReference type="FunFam" id="3.40.50.300:FF:000225">
    <property type="entry name" value="Thymidylate kinase"/>
    <property type="match status" value="1"/>
</dbReference>